<reference evidence="6" key="2">
    <citation type="submission" date="2020-09" db="EMBL/GenBank/DDBJ databases">
        <authorList>
            <person name="Sun Q."/>
            <person name="Zhou Y."/>
        </authorList>
    </citation>
    <scope>NUCLEOTIDE SEQUENCE</scope>
    <source>
        <strain evidence="6">CGMCC 4.7679</strain>
    </source>
</reference>
<keyword evidence="2 4" id="KW-0238">DNA-binding</keyword>
<evidence type="ECO:0000256" key="2">
    <source>
        <dbReference type="ARBA" id="ARBA00023125"/>
    </source>
</evidence>
<dbReference type="Pfam" id="PF00440">
    <property type="entry name" value="TetR_N"/>
    <property type="match status" value="1"/>
</dbReference>
<dbReference type="PRINTS" id="PR00455">
    <property type="entry name" value="HTHTETR"/>
</dbReference>
<evidence type="ECO:0000259" key="5">
    <source>
        <dbReference type="PROSITE" id="PS50977"/>
    </source>
</evidence>
<comment type="caution">
    <text evidence="6">The sequence shown here is derived from an EMBL/GenBank/DDBJ whole genome shotgun (WGS) entry which is preliminary data.</text>
</comment>
<dbReference type="Gene3D" id="1.10.357.10">
    <property type="entry name" value="Tetracycline Repressor, domain 2"/>
    <property type="match status" value="1"/>
</dbReference>
<dbReference type="InterPro" id="IPR009057">
    <property type="entry name" value="Homeodomain-like_sf"/>
</dbReference>
<dbReference type="InterPro" id="IPR050109">
    <property type="entry name" value="HTH-type_TetR-like_transc_reg"/>
</dbReference>
<evidence type="ECO:0000313" key="6">
    <source>
        <dbReference type="EMBL" id="GHF89506.1"/>
    </source>
</evidence>
<keyword evidence="1" id="KW-0805">Transcription regulation</keyword>
<protein>
    <recommendedName>
        <fullName evidence="5">HTH tetR-type domain-containing protein</fullName>
    </recommendedName>
</protein>
<dbReference type="EMBL" id="BNAV01000025">
    <property type="protein sequence ID" value="GHF89506.1"/>
    <property type="molecule type" value="Genomic_DNA"/>
</dbReference>
<keyword evidence="3" id="KW-0804">Transcription</keyword>
<evidence type="ECO:0000256" key="3">
    <source>
        <dbReference type="ARBA" id="ARBA00023163"/>
    </source>
</evidence>
<reference evidence="6" key="1">
    <citation type="journal article" date="2014" name="Int. J. Syst. Evol. Microbiol.">
        <title>Complete genome sequence of Corynebacterium casei LMG S-19264T (=DSM 44701T), isolated from a smear-ripened cheese.</title>
        <authorList>
            <consortium name="US DOE Joint Genome Institute (JGI-PGF)"/>
            <person name="Walter F."/>
            <person name="Albersmeier A."/>
            <person name="Kalinowski J."/>
            <person name="Ruckert C."/>
        </authorList>
    </citation>
    <scope>NUCLEOTIDE SEQUENCE</scope>
    <source>
        <strain evidence="6">CGMCC 4.7679</strain>
    </source>
</reference>
<gene>
    <name evidence="6" type="ORF">GCM10017566_73940</name>
</gene>
<dbReference type="GO" id="GO:0000976">
    <property type="term" value="F:transcription cis-regulatory region binding"/>
    <property type="evidence" value="ECO:0007669"/>
    <property type="project" value="TreeGrafter"/>
</dbReference>
<feature type="DNA-binding region" description="H-T-H motif" evidence="4">
    <location>
        <begin position="35"/>
        <end position="54"/>
    </location>
</feature>
<dbReference type="RefSeq" id="WP_145939166.1">
    <property type="nucleotide sequence ID" value="NZ_BNAV01000025.1"/>
</dbReference>
<dbReference type="PANTHER" id="PTHR30055">
    <property type="entry name" value="HTH-TYPE TRANSCRIPTIONAL REGULATOR RUTR"/>
    <property type="match status" value="1"/>
</dbReference>
<sequence>MDSSASRNSPRFDRVSGAILDAAARVFHEEGAGANLAAVASAAGVSRATLYRYYANREALLDALVADAVADAARRLADAGLERVGVEEAIERTVRALVSVGDRYAVLVSDHATLKAADDQLAATVQEVLARGIGTGVLRRDLSAGTHYVFLAGAVLNAIKLTQVHGLGLEEASAVAASFFLDGARARD</sequence>
<dbReference type="OrthoDB" id="8654052at2"/>
<proteinExistence type="predicted"/>
<dbReference type="PROSITE" id="PS50977">
    <property type="entry name" value="HTH_TETR_2"/>
    <property type="match status" value="1"/>
</dbReference>
<dbReference type="AlphaFoldDB" id="A0A8H9IZL1"/>
<organism evidence="6 7">
    <name type="scientific">Amycolatopsis bartoniae</name>
    <dbReference type="NCBI Taxonomy" id="941986"/>
    <lineage>
        <taxon>Bacteria</taxon>
        <taxon>Bacillati</taxon>
        <taxon>Actinomycetota</taxon>
        <taxon>Actinomycetes</taxon>
        <taxon>Pseudonocardiales</taxon>
        <taxon>Pseudonocardiaceae</taxon>
        <taxon>Amycolatopsis</taxon>
    </lineage>
</organism>
<accession>A0A8H9IZL1</accession>
<dbReference type="GO" id="GO:0003700">
    <property type="term" value="F:DNA-binding transcription factor activity"/>
    <property type="evidence" value="ECO:0007669"/>
    <property type="project" value="TreeGrafter"/>
</dbReference>
<dbReference type="InterPro" id="IPR001647">
    <property type="entry name" value="HTH_TetR"/>
</dbReference>
<keyword evidence="7" id="KW-1185">Reference proteome</keyword>
<dbReference type="Proteomes" id="UP000658656">
    <property type="component" value="Unassembled WGS sequence"/>
</dbReference>
<dbReference type="PANTHER" id="PTHR30055:SF234">
    <property type="entry name" value="HTH-TYPE TRANSCRIPTIONAL REGULATOR BETI"/>
    <property type="match status" value="1"/>
</dbReference>
<feature type="domain" description="HTH tetR-type" evidence="5">
    <location>
        <begin position="13"/>
        <end position="72"/>
    </location>
</feature>
<evidence type="ECO:0000313" key="7">
    <source>
        <dbReference type="Proteomes" id="UP000658656"/>
    </source>
</evidence>
<dbReference type="SUPFAM" id="SSF46689">
    <property type="entry name" value="Homeodomain-like"/>
    <property type="match status" value="1"/>
</dbReference>
<name>A0A8H9IZL1_9PSEU</name>
<evidence type="ECO:0000256" key="1">
    <source>
        <dbReference type="ARBA" id="ARBA00023015"/>
    </source>
</evidence>
<evidence type="ECO:0000256" key="4">
    <source>
        <dbReference type="PROSITE-ProRule" id="PRU00335"/>
    </source>
</evidence>